<comment type="caution">
    <text evidence="2">The sequence shown here is derived from an EMBL/GenBank/DDBJ whole genome shotgun (WGS) entry which is preliminary data.</text>
</comment>
<name>A0A9W7EDJ3_9STRA</name>
<accession>A0A9W7EDJ3</accession>
<feature type="transmembrane region" description="Helical" evidence="1">
    <location>
        <begin position="48"/>
        <end position="70"/>
    </location>
</feature>
<reference evidence="2" key="1">
    <citation type="submission" date="2022-07" db="EMBL/GenBank/DDBJ databases">
        <title>Genome analysis of Parmales, a sister group of diatoms, reveals the evolutionary specialization of diatoms from phago-mixotrophs to photoautotrophs.</title>
        <authorList>
            <person name="Ban H."/>
            <person name="Sato S."/>
            <person name="Yoshikawa S."/>
            <person name="Kazumasa Y."/>
            <person name="Nakamura Y."/>
            <person name="Ichinomiya M."/>
            <person name="Saitoh K."/>
            <person name="Sato N."/>
            <person name="Blanc-Mathieu R."/>
            <person name="Endo H."/>
            <person name="Kuwata A."/>
            <person name="Ogata H."/>
        </authorList>
    </citation>
    <scope>NUCLEOTIDE SEQUENCE</scope>
</reference>
<dbReference type="AlphaFoldDB" id="A0A9W7EDJ3"/>
<evidence type="ECO:0000313" key="3">
    <source>
        <dbReference type="Proteomes" id="UP001165082"/>
    </source>
</evidence>
<proteinExistence type="predicted"/>
<gene>
    <name evidence="2" type="ORF">TrRE_jg11917</name>
</gene>
<keyword evidence="1" id="KW-1133">Transmembrane helix</keyword>
<dbReference type="Proteomes" id="UP001165082">
    <property type="component" value="Unassembled WGS sequence"/>
</dbReference>
<protein>
    <submittedName>
        <fullName evidence="2">Uncharacterized protein</fullName>
    </submittedName>
</protein>
<evidence type="ECO:0000313" key="2">
    <source>
        <dbReference type="EMBL" id="GMH74105.1"/>
    </source>
</evidence>
<sequence length="121" mass="13556">MNVASFRTRMLRWFAGEKTPEALARLFRPSVVFSREMGPKVYVSPKQLVGVTLLSCGVCCGAGYTLLNFVDKGKEKVLVKSTSVEQERLRKMLRDAKNGDWRDNLDAAGRGMSEFMKPPVP</sequence>
<dbReference type="EMBL" id="BRXZ01001561">
    <property type="protein sequence ID" value="GMH74105.1"/>
    <property type="molecule type" value="Genomic_DNA"/>
</dbReference>
<keyword evidence="3" id="KW-1185">Reference proteome</keyword>
<keyword evidence="1" id="KW-0472">Membrane</keyword>
<evidence type="ECO:0000256" key="1">
    <source>
        <dbReference type="SAM" id="Phobius"/>
    </source>
</evidence>
<organism evidence="2 3">
    <name type="scientific">Triparma retinervis</name>
    <dbReference type="NCBI Taxonomy" id="2557542"/>
    <lineage>
        <taxon>Eukaryota</taxon>
        <taxon>Sar</taxon>
        <taxon>Stramenopiles</taxon>
        <taxon>Ochrophyta</taxon>
        <taxon>Bolidophyceae</taxon>
        <taxon>Parmales</taxon>
        <taxon>Triparmaceae</taxon>
        <taxon>Triparma</taxon>
    </lineage>
</organism>
<keyword evidence="1" id="KW-0812">Transmembrane</keyword>